<dbReference type="CDD" id="cd04413">
    <property type="entry name" value="NDPk_I"/>
    <property type="match status" value="1"/>
</dbReference>
<dbReference type="GO" id="GO:0005524">
    <property type="term" value="F:ATP binding"/>
    <property type="evidence" value="ECO:0007669"/>
    <property type="project" value="UniProtKB-KW"/>
</dbReference>
<evidence type="ECO:0000256" key="5">
    <source>
        <dbReference type="ARBA" id="ARBA00022679"/>
    </source>
</evidence>
<evidence type="ECO:0000256" key="8">
    <source>
        <dbReference type="ARBA" id="ARBA00022840"/>
    </source>
</evidence>
<accession>A0AAD5U3F5</accession>
<dbReference type="PRINTS" id="PR01243">
    <property type="entry name" value="NUCDPKINASE"/>
</dbReference>
<feature type="binding site" evidence="9">
    <location>
        <position position="193"/>
    </location>
    <ligand>
        <name>ATP</name>
        <dbReference type="ChEBI" id="CHEBI:30616"/>
    </ligand>
</feature>
<dbReference type="GO" id="GO:0006183">
    <property type="term" value="P:GTP biosynthetic process"/>
    <property type="evidence" value="ECO:0007669"/>
    <property type="project" value="InterPro"/>
</dbReference>
<comment type="similarity">
    <text evidence="2 9 10">Belongs to the NDK family.</text>
</comment>
<gene>
    <name evidence="13" type="primary">NME1</name>
    <name evidence="13" type="ORF">HK099_004223</name>
</gene>
<comment type="cofactor">
    <cofactor evidence="1">
        <name>Mg(2+)</name>
        <dbReference type="ChEBI" id="CHEBI:18420"/>
    </cofactor>
</comment>
<keyword evidence="8" id="KW-0067">ATP-binding</keyword>
<feature type="binding site" evidence="9">
    <location>
        <position position="199"/>
    </location>
    <ligand>
        <name>ATP</name>
        <dbReference type="ChEBI" id="CHEBI:30616"/>
    </ligand>
</feature>
<dbReference type="InterPro" id="IPR023005">
    <property type="entry name" value="Nucleoside_diP_kinase_AS"/>
</dbReference>
<dbReference type="InterPro" id="IPR034907">
    <property type="entry name" value="NDK-like_dom"/>
</dbReference>
<dbReference type="Pfam" id="PF00334">
    <property type="entry name" value="NDK"/>
    <property type="match status" value="1"/>
</dbReference>
<dbReference type="FunFam" id="3.30.70.141:FF:000002">
    <property type="entry name" value="Nucleoside diphosphate kinase"/>
    <property type="match status" value="1"/>
</dbReference>
<feature type="binding site" evidence="9">
    <location>
        <position position="220"/>
    </location>
    <ligand>
        <name>ATP</name>
        <dbReference type="ChEBI" id="CHEBI:30616"/>
    </ligand>
</feature>
<dbReference type="InterPro" id="IPR001564">
    <property type="entry name" value="Nucleoside_diP_kinase"/>
</dbReference>
<feature type="region of interest" description="Disordered" evidence="11">
    <location>
        <begin position="65"/>
        <end position="87"/>
    </location>
</feature>
<feature type="domain" description="Nucleoside diphosphate kinase-like" evidence="12">
    <location>
        <begin position="109"/>
        <end position="246"/>
    </location>
</feature>
<dbReference type="SMART" id="SM00562">
    <property type="entry name" value="NDK"/>
    <property type="match status" value="1"/>
</dbReference>
<keyword evidence="7 13" id="KW-0418">Kinase</keyword>
<proteinExistence type="inferred from homology"/>
<evidence type="ECO:0000256" key="11">
    <source>
        <dbReference type="SAM" id="MobiDB-lite"/>
    </source>
</evidence>
<evidence type="ECO:0000313" key="14">
    <source>
        <dbReference type="Proteomes" id="UP001211065"/>
    </source>
</evidence>
<keyword evidence="5" id="KW-0808">Transferase</keyword>
<evidence type="ECO:0000256" key="10">
    <source>
        <dbReference type="RuleBase" id="RU004011"/>
    </source>
</evidence>
<feature type="binding site" evidence="9">
    <location>
        <position position="117"/>
    </location>
    <ligand>
        <name>ATP</name>
        <dbReference type="ChEBI" id="CHEBI:30616"/>
    </ligand>
</feature>
<dbReference type="Proteomes" id="UP001211065">
    <property type="component" value="Unassembled WGS sequence"/>
</dbReference>
<dbReference type="PROSITE" id="PS51374">
    <property type="entry name" value="NDPK_LIKE"/>
    <property type="match status" value="1"/>
</dbReference>
<dbReference type="InterPro" id="IPR036850">
    <property type="entry name" value="NDK-like_dom_sf"/>
</dbReference>
<evidence type="ECO:0000256" key="4">
    <source>
        <dbReference type="ARBA" id="ARBA00017632"/>
    </source>
</evidence>
<dbReference type="GO" id="GO:0006228">
    <property type="term" value="P:UTP biosynthetic process"/>
    <property type="evidence" value="ECO:0007669"/>
    <property type="project" value="InterPro"/>
</dbReference>
<reference evidence="13" key="1">
    <citation type="submission" date="2020-05" db="EMBL/GenBank/DDBJ databases">
        <title>Phylogenomic resolution of chytrid fungi.</title>
        <authorList>
            <person name="Stajich J.E."/>
            <person name="Amses K."/>
            <person name="Simmons R."/>
            <person name="Seto K."/>
            <person name="Myers J."/>
            <person name="Bonds A."/>
            <person name="Quandt C.A."/>
            <person name="Barry K."/>
            <person name="Liu P."/>
            <person name="Grigoriev I."/>
            <person name="Longcore J.E."/>
            <person name="James T.Y."/>
        </authorList>
    </citation>
    <scope>NUCLEOTIDE SEQUENCE</scope>
    <source>
        <strain evidence="13">JEL0476</strain>
    </source>
</reference>
<dbReference type="AlphaFoldDB" id="A0AAD5U3F5"/>
<evidence type="ECO:0000256" key="1">
    <source>
        <dbReference type="ARBA" id="ARBA00001946"/>
    </source>
</evidence>
<evidence type="ECO:0000313" key="13">
    <source>
        <dbReference type="EMBL" id="KAJ3220533.1"/>
    </source>
</evidence>
<dbReference type="PANTHER" id="PTHR11349">
    <property type="entry name" value="NUCLEOSIDE DIPHOSPHATE KINASE"/>
    <property type="match status" value="1"/>
</dbReference>
<dbReference type="PROSITE" id="PS00469">
    <property type="entry name" value="NDPK"/>
    <property type="match status" value="1"/>
</dbReference>
<feature type="binding site" evidence="9">
    <location>
        <position position="210"/>
    </location>
    <ligand>
        <name>ATP</name>
        <dbReference type="ChEBI" id="CHEBI:30616"/>
    </ligand>
</feature>
<evidence type="ECO:0000256" key="2">
    <source>
        <dbReference type="ARBA" id="ARBA00008142"/>
    </source>
</evidence>
<dbReference type="Gene3D" id="3.30.70.141">
    <property type="entry name" value="Nucleoside diphosphate kinase-like domain"/>
    <property type="match status" value="1"/>
</dbReference>
<keyword evidence="14" id="KW-1185">Reference proteome</keyword>
<dbReference type="HAMAP" id="MF_00451">
    <property type="entry name" value="NDP_kinase"/>
    <property type="match status" value="1"/>
</dbReference>
<comment type="caution">
    <text evidence="13">The sequence shown here is derived from an EMBL/GenBank/DDBJ whole genome shotgun (WGS) entry which is preliminary data.</text>
</comment>
<sequence>MFKRVFTSAINKKFFSTSRSTIAENSNLKWKVLAVTSATLSAYLLTQNNTVYSDNRPKPWEKDFEKKAVSSHTSQTPPPKTDAFSSVGSGAVATNSVKTLNNSSVGKKRERTYIMIKPDGVARGLVGEIIARFEKKGYQLVGLKQMNASPELLKEHYSDLKNKPFFPRLIKYMNSGPVVCMIWEGNKAVKTGRKMLGETNPLESLPGTIRGDFCIEIGMNLCHGSDSVESAEHEIALWFPEGATEWNLARTTYTKSSSSDLDLLKRDSLPPHQVSADSSTLEILTNQVKEVEELTKRATFTLISNNILVFLSSSAAKYSAEWYCSTTVGDMLKSGGWNVIYAGFGQIASAIEKNKIVMYVQPGGNGDVNDLYKKFTSSDVNAIKKFVWNGGRICMGGFLATDLGLNMVGTSYYNEIKGYQNAMLVPATWKNNEIRNIFVKSAPQINSFNEVKGETKIYSRFTQNNYVNMFIKKFGNGYVGISAAHFEAVGDWVSKSQRNGFKKSWDIGLEFVNAILMRKLPKSFNLQHGNYGLSQPIAVHIFKEYGIRDKKIASQVSISKRFGHKQTGLAN</sequence>
<evidence type="ECO:0000259" key="12">
    <source>
        <dbReference type="SMART" id="SM00562"/>
    </source>
</evidence>
<protein>
    <recommendedName>
        <fullName evidence="4">Nucleoside diphosphate kinase</fullName>
        <ecNumber evidence="3">2.7.4.6</ecNumber>
    </recommendedName>
</protein>
<name>A0AAD5U3F5_9FUNG</name>
<evidence type="ECO:0000256" key="6">
    <source>
        <dbReference type="ARBA" id="ARBA00022741"/>
    </source>
</evidence>
<feature type="binding site" evidence="9">
    <location>
        <position position="165"/>
    </location>
    <ligand>
        <name>ATP</name>
        <dbReference type="ChEBI" id="CHEBI:30616"/>
    </ligand>
</feature>
<organism evidence="13 14">
    <name type="scientific">Clydaea vesicula</name>
    <dbReference type="NCBI Taxonomy" id="447962"/>
    <lineage>
        <taxon>Eukaryota</taxon>
        <taxon>Fungi</taxon>
        <taxon>Fungi incertae sedis</taxon>
        <taxon>Chytridiomycota</taxon>
        <taxon>Chytridiomycota incertae sedis</taxon>
        <taxon>Chytridiomycetes</taxon>
        <taxon>Lobulomycetales</taxon>
        <taxon>Lobulomycetaceae</taxon>
        <taxon>Clydaea</taxon>
    </lineage>
</organism>
<dbReference type="EMBL" id="JADGJW010000293">
    <property type="protein sequence ID" value="KAJ3220533.1"/>
    <property type="molecule type" value="Genomic_DNA"/>
</dbReference>
<evidence type="ECO:0000256" key="9">
    <source>
        <dbReference type="PROSITE-ProRule" id="PRU00706"/>
    </source>
</evidence>
<dbReference type="GO" id="GO:0006241">
    <property type="term" value="P:CTP biosynthetic process"/>
    <property type="evidence" value="ECO:0007669"/>
    <property type="project" value="InterPro"/>
</dbReference>
<evidence type="ECO:0000256" key="3">
    <source>
        <dbReference type="ARBA" id="ARBA00012966"/>
    </source>
</evidence>
<dbReference type="NCBIfam" id="NF001908">
    <property type="entry name" value="PRK00668.1"/>
    <property type="match status" value="1"/>
</dbReference>
<evidence type="ECO:0000256" key="7">
    <source>
        <dbReference type="ARBA" id="ARBA00022777"/>
    </source>
</evidence>
<feature type="active site" description="Pros-phosphohistidine intermediate" evidence="9">
    <location>
        <position position="223"/>
    </location>
</feature>
<dbReference type="GO" id="GO:0004550">
    <property type="term" value="F:nucleoside diphosphate kinase activity"/>
    <property type="evidence" value="ECO:0007669"/>
    <property type="project" value="UniProtKB-EC"/>
</dbReference>
<dbReference type="SUPFAM" id="SSF54919">
    <property type="entry name" value="Nucleoside diphosphate kinase, NDK"/>
    <property type="match status" value="1"/>
</dbReference>
<keyword evidence="6" id="KW-0547">Nucleotide-binding</keyword>
<dbReference type="EC" id="2.7.4.6" evidence="3"/>